<dbReference type="InterPro" id="IPR011990">
    <property type="entry name" value="TPR-like_helical_dom_sf"/>
</dbReference>
<dbReference type="AlphaFoldDB" id="A0A161H209"/>
<accession>A0A161H209</accession>
<keyword evidence="1" id="KW-0732">Signal</keyword>
<dbReference type="PROSITE" id="PS51257">
    <property type="entry name" value="PROKAR_LIPOPROTEIN"/>
    <property type="match status" value="1"/>
</dbReference>
<evidence type="ECO:0000256" key="1">
    <source>
        <dbReference type="SAM" id="SignalP"/>
    </source>
</evidence>
<dbReference type="STRING" id="1335048.AKL17_3539"/>
<dbReference type="Pfam" id="PF13432">
    <property type="entry name" value="TPR_16"/>
    <property type="match status" value="1"/>
</dbReference>
<gene>
    <name evidence="2" type="ORF">AKL17_3539</name>
</gene>
<dbReference type="SUPFAM" id="SSF48452">
    <property type="entry name" value="TPR-like"/>
    <property type="match status" value="1"/>
</dbReference>
<keyword evidence="3" id="KW-1185">Reference proteome</keyword>
<dbReference type="PATRIC" id="fig|1335048.3.peg.3670"/>
<reference evidence="2 3" key="1">
    <citation type="submission" date="2015-09" db="EMBL/GenBank/DDBJ databases">
        <title>Complete genome sequence of Defluviimonas alba cai42t isolated from an oilfield in Xinjiang.</title>
        <authorList>
            <person name="Geng S."/>
            <person name="Pan X."/>
            <person name="Wu X."/>
        </authorList>
    </citation>
    <scope>NUCLEOTIDE SEQUENCE [LARGE SCALE GENOMIC DNA]</scope>
    <source>
        <strain evidence="3">cai42</strain>
    </source>
</reference>
<evidence type="ECO:0000313" key="3">
    <source>
        <dbReference type="Proteomes" id="UP000076128"/>
    </source>
</evidence>
<feature type="chain" id="PRO_5007823014" description="Flp pilus assembly protein TadD" evidence="1">
    <location>
        <begin position="28"/>
        <end position="286"/>
    </location>
</feature>
<dbReference type="EMBL" id="CP012661">
    <property type="protein sequence ID" value="AMY70763.1"/>
    <property type="molecule type" value="Genomic_DNA"/>
</dbReference>
<protein>
    <recommendedName>
        <fullName evidence="4">Flp pilus assembly protein TadD</fullName>
    </recommendedName>
</protein>
<evidence type="ECO:0008006" key="4">
    <source>
        <dbReference type="Google" id="ProtNLM"/>
    </source>
</evidence>
<dbReference type="Proteomes" id="UP000076128">
    <property type="component" value="Chromosome"/>
</dbReference>
<proteinExistence type="predicted"/>
<organism evidence="2 3">
    <name type="scientific">Frigidibacter mobilis</name>
    <dbReference type="NCBI Taxonomy" id="1335048"/>
    <lineage>
        <taxon>Bacteria</taxon>
        <taxon>Pseudomonadati</taxon>
        <taxon>Pseudomonadota</taxon>
        <taxon>Alphaproteobacteria</taxon>
        <taxon>Rhodobacterales</taxon>
        <taxon>Paracoccaceae</taxon>
        <taxon>Frigidibacter</taxon>
    </lineage>
</organism>
<sequence length="286" mass="31576">MMRHPVLLTLCLGAVALVSGCGGTSDADVKRAVKSVNVIDETNLNDVMLTVADPAEAVTYFQRATTEQPDRIDLRRGLARSLVRAKRPTEAIVLWGQIIASPEGTSDDRVEFADTLIRTGDWKRAEAELNKVPPTHETYERYRLEAMVADSNKNWAKADSFYEIAAGLTTRPANVLNNWGYSKLNRRDFAGAEKLFNEALTHDETLFTAKNNLVMARAGQRKYDMPIVRMNQSERAMLLYTAALSAIKQGDVTIGKGLLRDAIETHPQHFEEASRALAALEAGGQG</sequence>
<dbReference type="Gene3D" id="1.25.40.10">
    <property type="entry name" value="Tetratricopeptide repeat domain"/>
    <property type="match status" value="1"/>
</dbReference>
<feature type="signal peptide" evidence="1">
    <location>
        <begin position="1"/>
        <end position="27"/>
    </location>
</feature>
<evidence type="ECO:0000313" key="2">
    <source>
        <dbReference type="EMBL" id="AMY70763.1"/>
    </source>
</evidence>
<dbReference type="KEGG" id="daa:AKL17_3539"/>
<name>A0A161H209_9RHOB</name>